<keyword evidence="2" id="KW-1185">Reference proteome</keyword>
<reference evidence="2" key="1">
    <citation type="journal article" date="2019" name="Int. J. Syst. Evol. Microbiol.">
        <title>The Global Catalogue of Microorganisms (GCM) 10K type strain sequencing project: providing services to taxonomists for standard genome sequencing and annotation.</title>
        <authorList>
            <consortium name="The Broad Institute Genomics Platform"/>
            <consortium name="The Broad Institute Genome Sequencing Center for Infectious Disease"/>
            <person name="Wu L."/>
            <person name="Ma J."/>
        </authorList>
    </citation>
    <scope>NUCLEOTIDE SEQUENCE [LARGE SCALE GENOMIC DNA]</scope>
    <source>
        <strain evidence="2">S1</strain>
    </source>
</reference>
<dbReference type="Proteomes" id="UP001597282">
    <property type="component" value="Unassembled WGS sequence"/>
</dbReference>
<evidence type="ECO:0000313" key="1">
    <source>
        <dbReference type="EMBL" id="MFD1428006.1"/>
    </source>
</evidence>
<organism evidence="1 2">
    <name type="scientific">Kroppenstedtia sanguinis</name>
    <dbReference type="NCBI Taxonomy" id="1380684"/>
    <lineage>
        <taxon>Bacteria</taxon>
        <taxon>Bacillati</taxon>
        <taxon>Bacillota</taxon>
        <taxon>Bacilli</taxon>
        <taxon>Bacillales</taxon>
        <taxon>Thermoactinomycetaceae</taxon>
        <taxon>Kroppenstedtia</taxon>
    </lineage>
</organism>
<dbReference type="RefSeq" id="WP_380166508.1">
    <property type="nucleotide sequence ID" value="NZ_JBHTNU010000016.1"/>
</dbReference>
<dbReference type="EMBL" id="JBHTNU010000016">
    <property type="protein sequence ID" value="MFD1428006.1"/>
    <property type="molecule type" value="Genomic_DNA"/>
</dbReference>
<name>A0ABW4CDJ2_9BACL</name>
<proteinExistence type="predicted"/>
<accession>A0ABW4CDJ2</accession>
<comment type="caution">
    <text evidence="1">The sequence shown here is derived from an EMBL/GenBank/DDBJ whole genome shotgun (WGS) entry which is preliminary data.</text>
</comment>
<sequence>MPSLIKDIGQTVKTSGIQFYYNKDKQKVKTVEMVLSDVNDEIGNAKIWRNGELVIDKNVDKTSAPEINIEGQCSEDEVSTQGFFGCMNNCLASLGLPSWAIGVFATVCGAACATPPTCAICVEAALLAYAVELNYCIGKCS</sequence>
<protein>
    <submittedName>
        <fullName evidence="1">Uncharacterized protein</fullName>
    </submittedName>
</protein>
<gene>
    <name evidence="1" type="ORF">ACFQ4Y_13955</name>
</gene>
<evidence type="ECO:0000313" key="2">
    <source>
        <dbReference type="Proteomes" id="UP001597282"/>
    </source>
</evidence>